<protein>
    <submittedName>
        <fullName evidence="1">Uncharacterized protein</fullName>
    </submittedName>
</protein>
<dbReference type="VEuPathDB" id="VectorBase:RSAN_043282"/>
<dbReference type="PANTHER" id="PTHR47526:SF3">
    <property type="entry name" value="PHD-TYPE DOMAIN-CONTAINING PROTEIN"/>
    <property type="match status" value="1"/>
</dbReference>
<evidence type="ECO:0000313" key="1">
    <source>
        <dbReference type="EMBL" id="KAH7973135.1"/>
    </source>
</evidence>
<name>A0A9D4QAV8_RHISA</name>
<dbReference type="PANTHER" id="PTHR47526">
    <property type="entry name" value="ATP-DEPENDENT DNA HELICASE"/>
    <property type="match status" value="1"/>
</dbReference>
<keyword evidence="2" id="KW-1185">Reference proteome</keyword>
<sequence>MEGHNYVTSGWVQEPLLKQVSADTVIVNHSQSLSAPPVKAWILAKSDGEVVAAHCLCMAGNGEVGSHVAALLFYLEEGDSCTDVANSWLPPHVRKIVARPVAEMDFSSSTMKKILDGECRPKNTPNGRSSLRHLPQQKWNGRACNGSDLRLIYDCTAKNSDYKDLMQLCDQIFDSLVITKEACESIETRSQALSAN</sequence>
<accession>A0A9D4QAV8</accession>
<organism evidence="1 2">
    <name type="scientific">Rhipicephalus sanguineus</name>
    <name type="common">Brown dog tick</name>
    <name type="synonym">Ixodes sanguineus</name>
    <dbReference type="NCBI Taxonomy" id="34632"/>
    <lineage>
        <taxon>Eukaryota</taxon>
        <taxon>Metazoa</taxon>
        <taxon>Ecdysozoa</taxon>
        <taxon>Arthropoda</taxon>
        <taxon>Chelicerata</taxon>
        <taxon>Arachnida</taxon>
        <taxon>Acari</taxon>
        <taxon>Parasitiformes</taxon>
        <taxon>Ixodida</taxon>
        <taxon>Ixodoidea</taxon>
        <taxon>Ixodidae</taxon>
        <taxon>Rhipicephalinae</taxon>
        <taxon>Rhipicephalus</taxon>
        <taxon>Rhipicephalus</taxon>
    </lineage>
</organism>
<evidence type="ECO:0000313" key="2">
    <source>
        <dbReference type="Proteomes" id="UP000821837"/>
    </source>
</evidence>
<dbReference type="AlphaFoldDB" id="A0A9D4QAV8"/>
<reference evidence="1" key="1">
    <citation type="journal article" date="2020" name="Cell">
        <title>Large-Scale Comparative Analyses of Tick Genomes Elucidate Their Genetic Diversity and Vector Capacities.</title>
        <authorList>
            <consortium name="Tick Genome and Microbiome Consortium (TIGMIC)"/>
            <person name="Jia N."/>
            <person name="Wang J."/>
            <person name="Shi W."/>
            <person name="Du L."/>
            <person name="Sun Y."/>
            <person name="Zhan W."/>
            <person name="Jiang J.F."/>
            <person name="Wang Q."/>
            <person name="Zhang B."/>
            <person name="Ji P."/>
            <person name="Bell-Sakyi L."/>
            <person name="Cui X.M."/>
            <person name="Yuan T.T."/>
            <person name="Jiang B.G."/>
            <person name="Yang W.F."/>
            <person name="Lam T.T."/>
            <person name="Chang Q.C."/>
            <person name="Ding S.J."/>
            <person name="Wang X.J."/>
            <person name="Zhu J.G."/>
            <person name="Ruan X.D."/>
            <person name="Zhao L."/>
            <person name="Wei J.T."/>
            <person name="Ye R.Z."/>
            <person name="Que T.C."/>
            <person name="Du C.H."/>
            <person name="Zhou Y.H."/>
            <person name="Cheng J.X."/>
            <person name="Dai P.F."/>
            <person name="Guo W.B."/>
            <person name="Han X.H."/>
            <person name="Huang E.J."/>
            <person name="Li L.F."/>
            <person name="Wei W."/>
            <person name="Gao Y.C."/>
            <person name="Liu J.Z."/>
            <person name="Shao H.Z."/>
            <person name="Wang X."/>
            <person name="Wang C.C."/>
            <person name="Yang T.C."/>
            <person name="Huo Q.B."/>
            <person name="Li W."/>
            <person name="Chen H.Y."/>
            <person name="Chen S.E."/>
            <person name="Zhou L.G."/>
            <person name="Ni X.B."/>
            <person name="Tian J.H."/>
            <person name="Sheng Y."/>
            <person name="Liu T."/>
            <person name="Pan Y.S."/>
            <person name="Xia L.Y."/>
            <person name="Li J."/>
            <person name="Zhao F."/>
            <person name="Cao W.C."/>
        </authorList>
    </citation>
    <scope>NUCLEOTIDE SEQUENCE</scope>
    <source>
        <strain evidence="1">Rsan-2018</strain>
    </source>
</reference>
<reference evidence="1" key="2">
    <citation type="submission" date="2021-09" db="EMBL/GenBank/DDBJ databases">
        <authorList>
            <person name="Jia N."/>
            <person name="Wang J."/>
            <person name="Shi W."/>
            <person name="Du L."/>
            <person name="Sun Y."/>
            <person name="Zhan W."/>
            <person name="Jiang J."/>
            <person name="Wang Q."/>
            <person name="Zhang B."/>
            <person name="Ji P."/>
            <person name="Sakyi L.B."/>
            <person name="Cui X."/>
            <person name="Yuan T."/>
            <person name="Jiang B."/>
            <person name="Yang W."/>
            <person name="Lam T.T.-Y."/>
            <person name="Chang Q."/>
            <person name="Ding S."/>
            <person name="Wang X."/>
            <person name="Zhu J."/>
            <person name="Ruan X."/>
            <person name="Zhao L."/>
            <person name="Wei J."/>
            <person name="Que T."/>
            <person name="Du C."/>
            <person name="Cheng J."/>
            <person name="Dai P."/>
            <person name="Han X."/>
            <person name="Huang E."/>
            <person name="Gao Y."/>
            <person name="Liu J."/>
            <person name="Shao H."/>
            <person name="Ye R."/>
            <person name="Li L."/>
            <person name="Wei W."/>
            <person name="Wang X."/>
            <person name="Wang C."/>
            <person name="Huo Q."/>
            <person name="Li W."/>
            <person name="Guo W."/>
            <person name="Chen H."/>
            <person name="Chen S."/>
            <person name="Zhou L."/>
            <person name="Zhou L."/>
            <person name="Ni X."/>
            <person name="Tian J."/>
            <person name="Zhou Y."/>
            <person name="Sheng Y."/>
            <person name="Liu T."/>
            <person name="Pan Y."/>
            <person name="Xia L."/>
            <person name="Li J."/>
            <person name="Zhao F."/>
            <person name="Cao W."/>
        </authorList>
    </citation>
    <scope>NUCLEOTIDE SEQUENCE</scope>
    <source>
        <strain evidence="1">Rsan-2018</strain>
        <tissue evidence="1">Larvae</tissue>
    </source>
</reference>
<dbReference type="Proteomes" id="UP000821837">
    <property type="component" value="Chromosome 11"/>
</dbReference>
<proteinExistence type="predicted"/>
<comment type="caution">
    <text evidence="1">The sequence shown here is derived from an EMBL/GenBank/DDBJ whole genome shotgun (WGS) entry which is preliminary data.</text>
</comment>
<dbReference type="EMBL" id="JABSTV010001247">
    <property type="protein sequence ID" value="KAH7973135.1"/>
    <property type="molecule type" value="Genomic_DNA"/>
</dbReference>
<gene>
    <name evidence="1" type="ORF">HPB52_021794</name>
</gene>